<dbReference type="PROSITE" id="PS50987">
    <property type="entry name" value="HTH_ARSR_2"/>
    <property type="match status" value="1"/>
</dbReference>
<evidence type="ECO:0000256" key="1">
    <source>
        <dbReference type="ARBA" id="ARBA00023015"/>
    </source>
</evidence>
<protein>
    <submittedName>
        <fullName evidence="6">Metalloregulator ArsR/SmtB family transcription factor</fullName>
    </submittedName>
</protein>
<gene>
    <name evidence="6" type="ORF">ABT272_39525</name>
</gene>
<feature type="region of interest" description="Disordered" evidence="4">
    <location>
        <begin position="104"/>
        <end position="131"/>
    </location>
</feature>
<keyword evidence="7" id="KW-1185">Reference proteome</keyword>
<keyword evidence="3" id="KW-0804">Transcription</keyword>
<dbReference type="SMART" id="SM00418">
    <property type="entry name" value="HTH_ARSR"/>
    <property type="match status" value="1"/>
</dbReference>
<dbReference type="SUPFAM" id="SSF46785">
    <property type="entry name" value="Winged helix' DNA-binding domain"/>
    <property type="match status" value="1"/>
</dbReference>
<sequence>MPRPSATEDVFRAVADPTRRAALETLMYARELPVTELADRLGVGVPMLSRHLAVLRSAGLVQERRLGRQRLYRLQPQPLHDLFDWASLFSGFWSDRMHGLRSYLDRRAESPPSDITTTDPPPASREPDHAT</sequence>
<dbReference type="InterPro" id="IPR011991">
    <property type="entry name" value="ArsR-like_HTH"/>
</dbReference>
<dbReference type="Proteomes" id="UP001470023">
    <property type="component" value="Unassembled WGS sequence"/>
</dbReference>
<dbReference type="Gene3D" id="1.10.10.10">
    <property type="entry name" value="Winged helix-like DNA-binding domain superfamily/Winged helix DNA-binding domain"/>
    <property type="match status" value="1"/>
</dbReference>
<evidence type="ECO:0000256" key="4">
    <source>
        <dbReference type="SAM" id="MobiDB-lite"/>
    </source>
</evidence>
<dbReference type="PRINTS" id="PR00778">
    <property type="entry name" value="HTHARSR"/>
</dbReference>
<dbReference type="InterPro" id="IPR036388">
    <property type="entry name" value="WH-like_DNA-bd_sf"/>
</dbReference>
<dbReference type="Pfam" id="PF01022">
    <property type="entry name" value="HTH_5"/>
    <property type="match status" value="1"/>
</dbReference>
<dbReference type="RefSeq" id="WP_352065772.1">
    <property type="nucleotide sequence ID" value="NZ_JBEPAZ010000068.1"/>
</dbReference>
<evidence type="ECO:0000259" key="5">
    <source>
        <dbReference type="PROSITE" id="PS50987"/>
    </source>
</evidence>
<evidence type="ECO:0000256" key="2">
    <source>
        <dbReference type="ARBA" id="ARBA00023125"/>
    </source>
</evidence>
<dbReference type="PANTHER" id="PTHR33154:SF33">
    <property type="entry name" value="TRANSCRIPTIONAL REPRESSOR SDPR"/>
    <property type="match status" value="1"/>
</dbReference>
<keyword evidence="2" id="KW-0238">DNA-binding</keyword>
<dbReference type="PANTHER" id="PTHR33154">
    <property type="entry name" value="TRANSCRIPTIONAL REGULATOR, ARSR FAMILY"/>
    <property type="match status" value="1"/>
</dbReference>
<name>A0ABV1UKQ9_9ACTN</name>
<dbReference type="InterPro" id="IPR001845">
    <property type="entry name" value="HTH_ArsR_DNA-bd_dom"/>
</dbReference>
<evidence type="ECO:0000256" key="3">
    <source>
        <dbReference type="ARBA" id="ARBA00023163"/>
    </source>
</evidence>
<reference evidence="6 7" key="1">
    <citation type="submission" date="2024-06" db="EMBL/GenBank/DDBJ databases">
        <title>The Natural Products Discovery Center: Release of the First 8490 Sequenced Strains for Exploring Actinobacteria Biosynthetic Diversity.</title>
        <authorList>
            <person name="Kalkreuter E."/>
            <person name="Kautsar S.A."/>
            <person name="Yang D."/>
            <person name="Bader C.D."/>
            <person name="Teijaro C.N."/>
            <person name="Fluegel L."/>
            <person name="Davis C.M."/>
            <person name="Simpson J.R."/>
            <person name="Lauterbach L."/>
            <person name="Steele A.D."/>
            <person name="Gui C."/>
            <person name="Meng S."/>
            <person name="Li G."/>
            <person name="Viehrig K."/>
            <person name="Ye F."/>
            <person name="Su P."/>
            <person name="Kiefer A.F."/>
            <person name="Nichols A."/>
            <person name="Cepeda A.J."/>
            <person name="Yan W."/>
            <person name="Fan B."/>
            <person name="Jiang Y."/>
            <person name="Adhikari A."/>
            <person name="Zheng C.-J."/>
            <person name="Schuster L."/>
            <person name="Cowan T.M."/>
            <person name="Smanski M.J."/>
            <person name="Chevrette M.G."/>
            <person name="De Carvalho L.P.S."/>
            <person name="Shen B."/>
        </authorList>
    </citation>
    <scope>NUCLEOTIDE SEQUENCE [LARGE SCALE GENOMIC DNA]</scope>
    <source>
        <strain evidence="6 7">NPDC001166</strain>
    </source>
</reference>
<comment type="caution">
    <text evidence="6">The sequence shown here is derived from an EMBL/GenBank/DDBJ whole genome shotgun (WGS) entry which is preliminary data.</text>
</comment>
<feature type="domain" description="HTH arsR-type" evidence="5">
    <location>
        <begin position="1"/>
        <end position="94"/>
    </location>
</feature>
<evidence type="ECO:0000313" key="7">
    <source>
        <dbReference type="Proteomes" id="UP001470023"/>
    </source>
</evidence>
<dbReference type="InterPro" id="IPR051081">
    <property type="entry name" value="HTH_MetalResp_TranReg"/>
</dbReference>
<dbReference type="InterPro" id="IPR036390">
    <property type="entry name" value="WH_DNA-bd_sf"/>
</dbReference>
<dbReference type="EMBL" id="JBEPAZ010000068">
    <property type="protein sequence ID" value="MER6433757.1"/>
    <property type="molecule type" value="Genomic_DNA"/>
</dbReference>
<organism evidence="6 7">
    <name type="scientific">Streptomyces sp. 900105245</name>
    <dbReference type="NCBI Taxonomy" id="3154379"/>
    <lineage>
        <taxon>Bacteria</taxon>
        <taxon>Bacillati</taxon>
        <taxon>Actinomycetota</taxon>
        <taxon>Actinomycetes</taxon>
        <taxon>Kitasatosporales</taxon>
        <taxon>Streptomycetaceae</taxon>
        <taxon>Streptomyces</taxon>
    </lineage>
</organism>
<keyword evidence="1" id="KW-0805">Transcription regulation</keyword>
<proteinExistence type="predicted"/>
<dbReference type="CDD" id="cd00090">
    <property type="entry name" value="HTH_ARSR"/>
    <property type="match status" value="1"/>
</dbReference>
<evidence type="ECO:0000313" key="6">
    <source>
        <dbReference type="EMBL" id="MER6433757.1"/>
    </source>
</evidence>
<accession>A0ABV1UKQ9</accession>
<dbReference type="NCBIfam" id="NF033788">
    <property type="entry name" value="HTH_metalloreg"/>
    <property type="match status" value="1"/>
</dbReference>